<proteinExistence type="predicted"/>
<dbReference type="GO" id="GO:0005886">
    <property type="term" value="C:plasma membrane"/>
    <property type="evidence" value="ECO:0007669"/>
    <property type="project" value="InterPro"/>
</dbReference>
<evidence type="ECO:0000256" key="4">
    <source>
        <dbReference type="ARBA" id="ARBA00023136"/>
    </source>
</evidence>
<dbReference type="EMBL" id="QZJZ01000017">
    <property type="protein sequence ID" value="RJP61014.1"/>
    <property type="molecule type" value="Genomic_DNA"/>
</dbReference>
<evidence type="ECO:0000256" key="1">
    <source>
        <dbReference type="ARBA" id="ARBA00022475"/>
    </source>
</evidence>
<accession>A0A3A4R4H4</accession>
<feature type="transmembrane region" description="Helical" evidence="5">
    <location>
        <begin position="29"/>
        <end position="51"/>
    </location>
</feature>
<dbReference type="Proteomes" id="UP000266426">
    <property type="component" value="Unassembled WGS sequence"/>
</dbReference>
<keyword evidence="4 5" id="KW-0472">Membrane</keyword>
<gene>
    <name evidence="6" type="ORF">C4541_02790</name>
</gene>
<evidence type="ECO:0000256" key="3">
    <source>
        <dbReference type="ARBA" id="ARBA00022989"/>
    </source>
</evidence>
<organism evidence="6 7">
    <name type="scientific">Candidatus Auribacter fodinae</name>
    <dbReference type="NCBI Taxonomy" id="2093366"/>
    <lineage>
        <taxon>Bacteria</taxon>
        <taxon>Pseudomonadati</taxon>
        <taxon>Candidatus Auribacterota</taxon>
        <taxon>Candidatus Auribacteria</taxon>
        <taxon>Candidatus Auribacterales</taxon>
        <taxon>Candidatus Auribacteraceae</taxon>
        <taxon>Candidatus Auribacter</taxon>
    </lineage>
</organism>
<name>A0A3A4R4H4_9BACT</name>
<keyword evidence="1" id="KW-1003">Cell membrane</keyword>
<evidence type="ECO:0000313" key="6">
    <source>
        <dbReference type="EMBL" id="RJP61014.1"/>
    </source>
</evidence>
<protein>
    <submittedName>
        <fullName evidence="6">DUF1328 domain-containing protein</fullName>
    </submittedName>
</protein>
<dbReference type="AlphaFoldDB" id="A0A3A4R4H4"/>
<keyword evidence="2 5" id="KW-0812">Transmembrane</keyword>
<reference evidence="6 7" key="1">
    <citation type="journal article" date="2017" name="ISME J.">
        <title>Energy and carbon metabolisms in a deep terrestrial subsurface fluid microbial community.</title>
        <authorList>
            <person name="Momper L."/>
            <person name="Jungbluth S.P."/>
            <person name="Lee M.D."/>
            <person name="Amend J.P."/>
        </authorList>
    </citation>
    <scope>NUCLEOTIDE SEQUENCE [LARGE SCALE GENOMIC DNA]</scope>
    <source>
        <strain evidence="6">SURF_26</strain>
    </source>
</reference>
<evidence type="ECO:0000256" key="2">
    <source>
        <dbReference type="ARBA" id="ARBA00022692"/>
    </source>
</evidence>
<sequence length="60" mass="6541">MLAWSFTFLFFAIIGGIMSFTQFTEVPSGLGKALSVLFLILFVISLVMRAVRNKSAGSAH</sequence>
<dbReference type="InterPro" id="IPR009760">
    <property type="entry name" value="DUF1328"/>
</dbReference>
<comment type="caution">
    <text evidence="6">The sequence shown here is derived from an EMBL/GenBank/DDBJ whole genome shotgun (WGS) entry which is preliminary data.</text>
</comment>
<evidence type="ECO:0000313" key="7">
    <source>
        <dbReference type="Proteomes" id="UP000266426"/>
    </source>
</evidence>
<keyword evidence="3 5" id="KW-1133">Transmembrane helix</keyword>
<evidence type="ECO:0000256" key="5">
    <source>
        <dbReference type="SAM" id="Phobius"/>
    </source>
</evidence>
<dbReference type="PIRSF" id="PIRSF036466">
    <property type="entry name" value="UCP036466"/>
    <property type="match status" value="1"/>
</dbReference>